<dbReference type="AlphaFoldDB" id="M6FIJ5"/>
<evidence type="ECO:0000313" key="3">
    <source>
        <dbReference type="Proteomes" id="UP000012101"/>
    </source>
</evidence>
<proteinExistence type="predicted"/>
<dbReference type="Proteomes" id="UP000012101">
    <property type="component" value="Unassembled WGS sequence"/>
</dbReference>
<reference evidence="2 3" key="1">
    <citation type="submission" date="2013-01" db="EMBL/GenBank/DDBJ databases">
        <authorList>
            <person name="Harkins D.M."/>
            <person name="Durkin A.S."/>
            <person name="Brinkac L.M."/>
            <person name="Haft D.H."/>
            <person name="Selengut J.D."/>
            <person name="Sanka R."/>
            <person name="DePew J."/>
            <person name="Purushe J."/>
            <person name="Hospenthal D.R."/>
            <person name="Murray C.K."/>
            <person name="Pimentel G."/>
            <person name="Wasfy M."/>
            <person name="Vinetz J.M."/>
            <person name="Sutton G.G."/>
            <person name="Nierman W.C."/>
            <person name="Fouts D.E."/>
        </authorList>
    </citation>
    <scope>NUCLEOTIDE SEQUENCE [LARGE SCALE GENOMIC DNA]</scope>
    <source>
        <strain evidence="2 3">2006001855</strain>
    </source>
</reference>
<keyword evidence="1" id="KW-0472">Membrane</keyword>
<gene>
    <name evidence="2" type="ORF">LEP1GSC038_0606</name>
</gene>
<keyword evidence="1" id="KW-0812">Transmembrane</keyword>
<feature type="transmembrane region" description="Helical" evidence="1">
    <location>
        <begin position="35"/>
        <end position="55"/>
    </location>
</feature>
<organism evidence="2 3">
    <name type="scientific">Leptospira weilii str. 2006001855</name>
    <dbReference type="NCBI Taxonomy" id="996804"/>
    <lineage>
        <taxon>Bacteria</taxon>
        <taxon>Pseudomonadati</taxon>
        <taxon>Spirochaetota</taxon>
        <taxon>Spirochaetia</taxon>
        <taxon>Leptospirales</taxon>
        <taxon>Leptospiraceae</taxon>
        <taxon>Leptospira</taxon>
    </lineage>
</organism>
<keyword evidence="1" id="KW-1133">Transmembrane helix</keyword>
<evidence type="ECO:0000256" key="1">
    <source>
        <dbReference type="SAM" id="Phobius"/>
    </source>
</evidence>
<accession>M6FIJ5</accession>
<protein>
    <submittedName>
        <fullName evidence="2">Uncharacterized protein</fullName>
    </submittedName>
</protein>
<name>M6FIJ5_9LEPT</name>
<sequence>MYNPRSVGCIRKPFLYSRISILALFRIRNRSTRSGLFASIGSNYFSFLVISVFAFL</sequence>
<evidence type="ECO:0000313" key="2">
    <source>
        <dbReference type="EMBL" id="EMM70937.1"/>
    </source>
</evidence>
<dbReference type="EMBL" id="AFJM02000062">
    <property type="protein sequence ID" value="EMM70937.1"/>
    <property type="molecule type" value="Genomic_DNA"/>
</dbReference>
<comment type="caution">
    <text evidence="2">The sequence shown here is derived from an EMBL/GenBank/DDBJ whole genome shotgun (WGS) entry which is preliminary data.</text>
</comment>